<accession>I4YMA6</accession>
<dbReference type="RefSeq" id="WP_009493303.1">
    <property type="nucleotide sequence ID" value="NZ_CP141048.1"/>
</dbReference>
<dbReference type="EMBL" id="JH660647">
    <property type="protein sequence ID" value="EIM25098.1"/>
    <property type="molecule type" value="Genomic_DNA"/>
</dbReference>
<proteinExistence type="predicted"/>
<dbReference type="STRING" id="864069.MicloDRAFT_00058180"/>
<name>I4YMA6_9HYPH</name>
<dbReference type="PATRIC" id="fig|864069.3.peg.6244"/>
<protein>
    <submittedName>
        <fullName evidence="1">Uncharacterized protein</fullName>
    </submittedName>
</protein>
<dbReference type="OrthoDB" id="8479517at2"/>
<evidence type="ECO:0000313" key="1">
    <source>
        <dbReference type="EMBL" id="EIM25098.1"/>
    </source>
</evidence>
<dbReference type="AlphaFoldDB" id="I4YMA6"/>
<organism evidence="1 2">
    <name type="scientific">Microvirga lotononidis</name>
    <dbReference type="NCBI Taxonomy" id="864069"/>
    <lineage>
        <taxon>Bacteria</taxon>
        <taxon>Pseudomonadati</taxon>
        <taxon>Pseudomonadota</taxon>
        <taxon>Alphaproteobacteria</taxon>
        <taxon>Hyphomicrobiales</taxon>
        <taxon>Methylobacteriaceae</taxon>
        <taxon>Microvirga</taxon>
    </lineage>
</organism>
<keyword evidence="2" id="KW-1185">Reference proteome</keyword>
<gene>
    <name evidence="1" type="ORF">MicloDRAFT_00058180</name>
</gene>
<dbReference type="eggNOG" id="ENOG502ZSVC">
    <property type="taxonomic scope" value="Bacteria"/>
</dbReference>
<dbReference type="Proteomes" id="UP000003947">
    <property type="component" value="Unassembled WGS sequence"/>
</dbReference>
<sequence length="272" mass="30411">MEQRLDTPLPQKLEIVVAALGGEGTDVSLDDFIAELEAIGQVLEAIDEDLHAHKTLTWKVVDLHHSDATVVLGGIALDQASSFNSASNVLQRFFGGVNQLARGVDAEELSNSALEGIRSALKPVGHSVRATKLRWLDQAVEIGIELKSAFEKVTFRNEAHTEEWQGLIEEINVHSAKPTFRLYPAVGPKWITCEFARDEIEKHKRALTHKASVYGKAVYRPNARYPHRIFVEEVTVLDEVESLDLMEFGGVFADSRREIFEQLAKIRDGWTE</sequence>
<reference evidence="1 2" key="1">
    <citation type="submission" date="2012-02" db="EMBL/GenBank/DDBJ databases">
        <title>Improved High-Quality Draft sequence of Microvirga sp. WSM3557.</title>
        <authorList>
            <consortium name="US DOE Joint Genome Institute"/>
            <person name="Lucas S."/>
            <person name="Han J."/>
            <person name="Lapidus A."/>
            <person name="Cheng J.-F."/>
            <person name="Goodwin L."/>
            <person name="Pitluck S."/>
            <person name="Peters L."/>
            <person name="Zhang X."/>
            <person name="Detter J.C."/>
            <person name="Han C."/>
            <person name="Tapia R."/>
            <person name="Land M."/>
            <person name="Hauser L."/>
            <person name="Kyrpides N."/>
            <person name="Ivanova N."/>
            <person name="Pagani I."/>
            <person name="Brau L."/>
            <person name="Yates R."/>
            <person name="O'Hara G."/>
            <person name="Rui T."/>
            <person name="Howieson J."/>
            <person name="Reeve W."/>
            <person name="Woyke T."/>
        </authorList>
    </citation>
    <scope>NUCLEOTIDE SEQUENCE [LARGE SCALE GENOMIC DNA]</scope>
    <source>
        <strain evidence="1 2">WSM3557</strain>
    </source>
</reference>
<evidence type="ECO:0000313" key="2">
    <source>
        <dbReference type="Proteomes" id="UP000003947"/>
    </source>
</evidence>
<dbReference type="HOGENOM" id="CLU_1022378_0_0_5"/>